<dbReference type="AlphaFoldDB" id="A0A2J5HKP5"/>
<protein>
    <submittedName>
        <fullName evidence="2">Uncharacterized protein</fullName>
    </submittedName>
</protein>
<sequence>MVHRGSITLFSAVTFPSPHTPPCISSFFISIYYYHDLGFFLFLFSFLKKKLGFGLFLSSVKPGKQNLNTSKSESPDSI</sequence>
<evidence type="ECO:0000313" key="3">
    <source>
        <dbReference type="Proteomes" id="UP000235023"/>
    </source>
</evidence>
<keyword evidence="1" id="KW-1133">Transmembrane helix</keyword>
<dbReference type="Proteomes" id="UP000235023">
    <property type="component" value="Unassembled WGS sequence"/>
</dbReference>
<keyword evidence="1" id="KW-0472">Membrane</keyword>
<organism evidence="2 3">
    <name type="scientific">Aspergillus taichungensis</name>
    <dbReference type="NCBI Taxonomy" id="482145"/>
    <lineage>
        <taxon>Eukaryota</taxon>
        <taxon>Fungi</taxon>
        <taxon>Dikarya</taxon>
        <taxon>Ascomycota</taxon>
        <taxon>Pezizomycotina</taxon>
        <taxon>Eurotiomycetes</taxon>
        <taxon>Eurotiomycetidae</taxon>
        <taxon>Eurotiales</taxon>
        <taxon>Aspergillaceae</taxon>
        <taxon>Aspergillus</taxon>
        <taxon>Aspergillus subgen. Circumdati</taxon>
    </lineage>
</organism>
<evidence type="ECO:0000313" key="2">
    <source>
        <dbReference type="EMBL" id="PLN77652.1"/>
    </source>
</evidence>
<keyword evidence="1" id="KW-0812">Transmembrane</keyword>
<evidence type="ECO:0000256" key="1">
    <source>
        <dbReference type="SAM" id="Phobius"/>
    </source>
</evidence>
<proteinExistence type="predicted"/>
<feature type="transmembrane region" description="Helical" evidence="1">
    <location>
        <begin position="24"/>
        <end position="47"/>
    </location>
</feature>
<name>A0A2J5HKP5_9EURO</name>
<gene>
    <name evidence="2" type="ORF">BDW42DRAFT_176433</name>
</gene>
<reference evidence="3" key="1">
    <citation type="submission" date="2017-12" db="EMBL/GenBank/DDBJ databases">
        <authorList>
            <consortium name="DOE Joint Genome Institute"/>
            <person name="Mondo S.J."/>
            <person name="Kjaerbolling I."/>
            <person name="Vesth T.C."/>
            <person name="Frisvad J.C."/>
            <person name="Nybo J.L."/>
            <person name="Theobald S."/>
            <person name="Kuo A."/>
            <person name="Bowyer P."/>
            <person name="Matsuda Y."/>
            <person name="Lyhne E.K."/>
            <person name="Kogle M.E."/>
            <person name="Clum A."/>
            <person name="Lipzen A."/>
            <person name="Salamov A."/>
            <person name="Ngan C.Y."/>
            <person name="Daum C."/>
            <person name="Chiniquy J."/>
            <person name="Barry K."/>
            <person name="LaButti K."/>
            <person name="Haridas S."/>
            <person name="Simmons B.A."/>
            <person name="Magnuson J.K."/>
            <person name="Mortensen U.H."/>
            <person name="Larsen T.O."/>
            <person name="Grigoriev I.V."/>
            <person name="Baker S.E."/>
            <person name="Andersen M.R."/>
            <person name="Nordberg H.P."/>
            <person name="Cantor M.N."/>
            <person name="Hua S.X."/>
        </authorList>
    </citation>
    <scope>NUCLEOTIDE SEQUENCE [LARGE SCALE GENOMIC DNA]</scope>
    <source>
        <strain evidence="3">IBT 19404</strain>
    </source>
</reference>
<dbReference type="EMBL" id="KZ559591">
    <property type="protein sequence ID" value="PLN77652.1"/>
    <property type="molecule type" value="Genomic_DNA"/>
</dbReference>
<accession>A0A2J5HKP5</accession>
<keyword evidence="3" id="KW-1185">Reference proteome</keyword>